<dbReference type="EMBL" id="CP044016">
    <property type="protein sequence ID" value="QES88344.1"/>
    <property type="molecule type" value="Genomic_DNA"/>
</dbReference>
<dbReference type="PRINTS" id="PR00081">
    <property type="entry name" value="GDHRDH"/>
</dbReference>
<dbReference type="Pfam" id="PF00106">
    <property type="entry name" value="adh_short"/>
    <property type="match status" value="1"/>
</dbReference>
<evidence type="ECO:0000256" key="1">
    <source>
        <dbReference type="ARBA" id="ARBA00006484"/>
    </source>
</evidence>
<dbReference type="PRINTS" id="PR00080">
    <property type="entry name" value="SDRFAMILY"/>
</dbReference>
<dbReference type="Proteomes" id="UP000292424">
    <property type="component" value="Chromosome"/>
</dbReference>
<evidence type="ECO:0000256" key="4">
    <source>
        <dbReference type="RuleBase" id="RU000363"/>
    </source>
</evidence>
<proteinExistence type="inferred from homology"/>
<keyword evidence="6" id="KW-1185">Reference proteome</keyword>
<organism evidence="5 6">
    <name type="scientific">Rhizosphaericola mali</name>
    <dbReference type="NCBI Taxonomy" id="2545455"/>
    <lineage>
        <taxon>Bacteria</taxon>
        <taxon>Pseudomonadati</taxon>
        <taxon>Bacteroidota</taxon>
        <taxon>Chitinophagia</taxon>
        <taxon>Chitinophagales</taxon>
        <taxon>Chitinophagaceae</taxon>
        <taxon>Rhizosphaericola</taxon>
    </lineage>
</organism>
<comment type="similarity">
    <text evidence="1 4">Belongs to the short-chain dehydrogenases/reductases (SDR) family.</text>
</comment>
<dbReference type="Gene3D" id="3.40.50.720">
    <property type="entry name" value="NAD(P)-binding Rossmann-like Domain"/>
    <property type="match status" value="1"/>
</dbReference>
<accession>A0A5P2FXT3</accession>
<keyword evidence="2" id="KW-0521">NADP</keyword>
<dbReference type="KEGG" id="arac:E0W69_006610"/>
<dbReference type="InterPro" id="IPR036291">
    <property type="entry name" value="NAD(P)-bd_dom_sf"/>
</dbReference>
<dbReference type="RefSeq" id="WP_131329232.1">
    <property type="nucleotide sequence ID" value="NZ_CP044016.1"/>
</dbReference>
<dbReference type="PANTHER" id="PTHR43490">
    <property type="entry name" value="(+)-NEOMENTHOL DEHYDROGENASE"/>
    <property type="match status" value="1"/>
</dbReference>
<dbReference type="CDD" id="cd05324">
    <property type="entry name" value="carb_red_PTCR-like_SDR_c"/>
    <property type="match status" value="1"/>
</dbReference>
<evidence type="ECO:0000313" key="6">
    <source>
        <dbReference type="Proteomes" id="UP000292424"/>
    </source>
</evidence>
<dbReference type="InterPro" id="IPR045313">
    <property type="entry name" value="CBR1-like"/>
</dbReference>
<evidence type="ECO:0000256" key="3">
    <source>
        <dbReference type="ARBA" id="ARBA00023002"/>
    </source>
</evidence>
<dbReference type="GO" id="GO:0016616">
    <property type="term" value="F:oxidoreductase activity, acting on the CH-OH group of donors, NAD or NADP as acceptor"/>
    <property type="evidence" value="ECO:0007669"/>
    <property type="project" value="InterPro"/>
</dbReference>
<dbReference type="InterPro" id="IPR002347">
    <property type="entry name" value="SDR_fam"/>
</dbReference>
<protein>
    <submittedName>
        <fullName evidence="5">SDR family oxidoreductase</fullName>
    </submittedName>
</protein>
<dbReference type="SUPFAM" id="SSF51735">
    <property type="entry name" value="NAD(P)-binding Rossmann-fold domains"/>
    <property type="match status" value="1"/>
</dbReference>
<name>A0A5P2FXT3_9BACT</name>
<evidence type="ECO:0000313" key="5">
    <source>
        <dbReference type="EMBL" id="QES88344.1"/>
    </source>
</evidence>
<reference evidence="5 6" key="1">
    <citation type="submission" date="2019-09" db="EMBL/GenBank/DDBJ databases">
        <title>Complete genome sequence of Arachidicoccus sp. B3-10 isolated from apple orchard soil.</title>
        <authorList>
            <person name="Kim H.S."/>
            <person name="Han K.-I."/>
            <person name="Suh M.K."/>
            <person name="Lee K.C."/>
            <person name="Eom M.K."/>
            <person name="Kim J.-S."/>
            <person name="Kang S.W."/>
            <person name="Sin Y."/>
            <person name="Lee J.-S."/>
        </authorList>
    </citation>
    <scope>NUCLEOTIDE SEQUENCE [LARGE SCALE GENOMIC DNA]</scope>
    <source>
        <strain evidence="5 6">B3-10</strain>
    </source>
</reference>
<evidence type="ECO:0000256" key="2">
    <source>
        <dbReference type="ARBA" id="ARBA00022857"/>
    </source>
</evidence>
<gene>
    <name evidence="5" type="ORF">E0W69_006610</name>
</gene>
<dbReference type="OrthoDB" id="5786478at2"/>
<sequence>MKKVFITGANKGIGFETAKQLLQKGYYVYLGSRNVEAGEKAVADLKSQGLNNVECIQIDVADEQSVLNAMKNIREKTKVLDVLINNAGISGIQFDTNGEIIPQTAIDTSIDIFKQVYEINVYGVIRTTQAFIDFLKKSPEPRIVMVSSSQGSITLHSDPNYIYYNYKGAVYLSSKSALNMYTVNLAYELKDTNFKINAVSPGYTKTDFTFNRGVGTVEDAGKRIVKYAIIDQNGPTGQFFCEETNPNGGEIPW</sequence>
<keyword evidence="3" id="KW-0560">Oxidoreductase</keyword>
<dbReference type="PANTHER" id="PTHR43490:SF99">
    <property type="entry name" value="SHORT-CHAIN DEHYDROGENASE_REDUCTASE"/>
    <property type="match status" value="1"/>
</dbReference>
<dbReference type="AlphaFoldDB" id="A0A5P2FXT3"/>